<reference evidence="1" key="1">
    <citation type="submission" date="2022-11" db="EMBL/GenBank/DDBJ databases">
        <authorList>
            <person name="Kikuchi T."/>
        </authorList>
    </citation>
    <scope>NUCLEOTIDE SEQUENCE</scope>
    <source>
        <strain evidence="1">PS1010</strain>
    </source>
</reference>
<evidence type="ECO:0000313" key="2">
    <source>
        <dbReference type="Proteomes" id="UP001152747"/>
    </source>
</evidence>
<sequence length="173" mass="19719">MTRELFQLGPTRDFDEIYISDLRKFLAPLFKALIELLLQPGEKGVEAKVGLYRSVRLILRTVFEPNCAVEAVHEAEDWLLDGHETPSSSNSDQIVEVVDLMSDDISRHLASSISDLPKHRKVSTFFGMGELGEKSFRKTFTIKLSLLKYLQKSTVSLKNHKNRMKKLNALNIK</sequence>
<evidence type="ECO:0000313" key="1">
    <source>
        <dbReference type="EMBL" id="CAI5442544.1"/>
    </source>
</evidence>
<dbReference type="Proteomes" id="UP001152747">
    <property type="component" value="Unassembled WGS sequence"/>
</dbReference>
<keyword evidence="2" id="KW-1185">Reference proteome</keyword>
<dbReference type="OrthoDB" id="5832188at2759"/>
<accession>A0A9P1IC89</accession>
<proteinExistence type="predicted"/>
<comment type="caution">
    <text evidence="1">The sequence shown here is derived from an EMBL/GenBank/DDBJ whole genome shotgun (WGS) entry which is preliminary data.</text>
</comment>
<gene>
    <name evidence="1" type="ORF">CAMP_LOCUS5181</name>
</gene>
<protein>
    <submittedName>
        <fullName evidence="1">Uncharacterized protein</fullName>
    </submittedName>
</protein>
<dbReference type="EMBL" id="CANHGI010000002">
    <property type="protein sequence ID" value="CAI5442544.1"/>
    <property type="molecule type" value="Genomic_DNA"/>
</dbReference>
<dbReference type="AlphaFoldDB" id="A0A9P1IC89"/>
<name>A0A9P1IC89_9PELO</name>
<organism evidence="1 2">
    <name type="scientific">Caenorhabditis angaria</name>
    <dbReference type="NCBI Taxonomy" id="860376"/>
    <lineage>
        <taxon>Eukaryota</taxon>
        <taxon>Metazoa</taxon>
        <taxon>Ecdysozoa</taxon>
        <taxon>Nematoda</taxon>
        <taxon>Chromadorea</taxon>
        <taxon>Rhabditida</taxon>
        <taxon>Rhabditina</taxon>
        <taxon>Rhabditomorpha</taxon>
        <taxon>Rhabditoidea</taxon>
        <taxon>Rhabditidae</taxon>
        <taxon>Peloderinae</taxon>
        <taxon>Caenorhabditis</taxon>
    </lineage>
</organism>